<dbReference type="AlphaFoldDB" id="A0A412J3M3"/>
<dbReference type="EMBL" id="QRVM01000019">
    <property type="protein sequence ID" value="RGS46786.1"/>
    <property type="molecule type" value="Genomic_DNA"/>
</dbReference>
<comment type="caution">
    <text evidence="1">The sequence shown here is derived from an EMBL/GenBank/DDBJ whole genome shotgun (WGS) entry which is preliminary data.</text>
</comment>
<dbReference type="Proteomes" id="UP000285274">
    <property type="component" value="Unassembled WGS sequence"/>
</dbReference>
<dbReference type="RefSeq" id="WP_118319925.1">
    <property type="nucleotide sequence ID" value="NZ_QRVM01000019.1"/>
</dbReference>
<evidence type="ECO:0000313" key="1">
    <source>
        <dbReference type="EMBL" id="RGS46786.1"/>
    </source>
</evidence>
<protein>
    <submittedName>
        <fullName evidence="1">Uncharacterized protein</fullName>
    </submittedName>
</protein>
<gene>
    <name evidence="1" type="ORF">DWX92_05515</name>
</gene>
<evidence type="ECO:0000313" key="2">
    <source>
        <dbReference type="Proteomes" id="UP000285274"/>
    </source>
</evidence>
<reference evidence="1 2" key="1">
    <citation type="submission" date="2018-08" db="EMBL/GenBank/DDBJ databases">
        <title>A genome reference for cultivated species of the human gut microbiota.</title>
        <authorList>
            <person name="Zou Y."/>
            <person name="Xue W."/>
            <person name="Luo G."/>
        </authorList>
    </citation>
    <scope>NUCLEOTIDE SEQUENCE [LARGE SCALE GENOMIC DNA]</scope>
    <source>
        <strain evidence="1 2">AF22-10AC</strain>
    </source>
</reference>
<sequence>MEKIEFTNPESKEHNEEVRNYLELMRDTESLIGDGMEKLKGANWAKLWSSLDKLVFYPKTYEGNLAIFKTRCDIRYVSLFTKPEFCCDQEADFKLGGILRSWLDDGQKRGYSLLINTTINEYWGHGIFIDPDTGHIAPVMTDYDAEHRTYTLY</sequence>
<organism evidence="1 2">
    <name type="scientific">Holdemanella biformis</name>
    <dbReference type="NCBI Taxonomy" id="1735"/>
    <lineage>
        <taxon>Bacteria</taxon>
        <taxon>Bacillati</taxon>
        <taxon>Bacillota</taxon>
        <taxon>Erysipelotrichia</taxon>
        <taxon>Erysipelotrichales</taxon>
        <taxon>Erysipelotrichaceae</taxon>
        <taxon>Holdemanella</taxon>
    </lineage>
</organism>
<accession>A0A412J3M3</accession>
<name>A0A412J3M3_9FIRM</name>
<proteinExistence type="predicted"/>